<keyword evidence="2" id="KW-0833">Ubl conjugation pathway</keyword>
<comment type="pathway">
    <text evidence="1">Protein modification; protein ubiquitination.</text>
</comment>
<dbReference type="UniPathway" id="UPA00143"/>
<dbReference type="SUPFAM" id="SSF81383">
    <property type="entry name" value="F-box domain"/>
    <property type="match status" value="1"/>
</dbReference>
<dbReference type="Gene3D" id="1.20.1280.50">
    <property type="match status" value="1"/>
</dbReference>
<gene>
    <name evidence="5" type="ORF">MPDQ_000555</name>
</gene>
<dbReference type="InterPro" id="IPR045048">
    <property type="entry name" value="FBXO31/39"/>
</dbReference>
<comment type="caution">
    <text evidence="5">The sequence shown here is derived from an EMBL/GenBank/DDBJ whole genome shotgun (WGS) entry which is preliminary data.</text>
</comment>
<dbReference type="InterPro" id="IPR001810">
    <property type="entry name" value="F-box_dom"/>
</dbReference>
<dbReference type="STRING" id="5098.A0A507R3H1"/>
<dbReference type="PROSITE" id="PS50181">
    <property type="entry name" value="FBOX"/>
    <property type="match status" value="1"/>
</dbReference>
<accession>A0A507R3H1</accession>
<evidence type="ECO:0000259" key="4">
    <source>
        <dbReference type="PROSITE" id="PS50181"/>
    </source>
</evidence>
<dbReference type="Proteomes" id="UP000319663">
    <property type="component" value="Unassembled WGS sequence"/>
</dbReference>
<dbReference type="InterPro" id="IPR036047">
    <property type="entry name" value="F-box-like_dom_sf"/>
</dbReference>
<name>A0A507R3H1_MONPU</name>
<evidence type="ECO:0000313" key="6">
    <source>
        <dbReference type="Proteomes" id="UP000319663"/>
    </source>
</evidence>
<feature type="region of interest" description="Disordered" evidence="3">
    <location>
        <begin position="1"/>
        <end position="31"/>
    </location>
</feature>
<sequence length="474" mass="53361">MQGDRDPPQLDGNPAVTPNSPPFTLGDMKHDSSPESISQLVQLPSELLYQILSYLPLRDLISVSLTCRTLANHSSSDVLWAGLVNENLPLKIQDPGPFDSFRKLYAAHYPSWFIPRSKIWFSDNEHTGNLILARYDNRRGVIEGYRILAESHNHQHQVWDWDPDVVIFTFEPKINLWLDDPVVLLKTPSPSGFPSRAHYLHGEIRMPMAVESQNVFNAFSLCSKDIPSHVEVRQDRLWPPLTIPSENRVYRDVETHWSNWENPPKHFSDISETCFRVRRWAHFRLGLPILTAGSSETLTTYATLDPILYTPTKEKPYQGIWVGDYSAHGCEFLLFLQRSKESGSDGATPFGAANPKLAGAESNDSEASSEDIVQQGSLEAIKLTGDPNVPRGEISFIAEDIGARGLVRIADETPFRGARIVRSRGHIAGLGFRDDTFISSQLILISSDCVAHYWESMGHVSYCRRVDIDALLRT</sequence>
<dbReference type="OrthoDB" id="722566at2759"/>
<feature type="region of interest" description="Disordered" evidence="3">
    <location>
        <begin position="345"/>
        <end position="369"/>
    </location>
</feature>
<dbReference type="PANTHER" id="PTHR10706">
    <property type="entry name" value="F-BOX FAMILY PROTEIN"/>
    <property type="match status" value="1"/>
</dbReference>
<dbReference type="SMART" id="SM00256">
    <property type="entry name" value="FBOX"/>
    <property type="match status" value="1"/>
</dbReference>
<feature type="domain" description="F-box" evidence="4">
    <location>
        <begin position="37"/>
        <end position="83"/>
    </location>
</feature>
<proteinExistence type="predicted"/>
<reference evidence="5 6" key="1">
    <citation type="submission" date="2019-06" db="EMBL/GenBank/DDBJ databases">
        <title>Wine fermentation using esterase from Monascus purpureus.</title>
        <authorList>
            <person name="Geng C."/>
            <person name="Zhang Y."/>
        </authorList>
    </citation>
    <scope>NUCLEOTIDE SEQUENCE [LARGE SCALE GENOMIC DNA]</scope>
    <source>
        <strain evidence="5">HQ1</strain>
    </source>
</reference>
<dbReference type="PANTHER" id="PTHR10706:SF130">
    <property type="entry name" value="F-BOX ONLY PROTEIN 31"/>
    <property type="match status" value="1"/>
</dbReference>
<protein>
    <recommendedName>
        <fullName evidence="4">F-box domain-containing protein</fullName>
    </recommendedName>
</protein>
<evidence type="ECO:0000256" key="3">
    <source>
        <dbReference type="SAM" id="MobiDB-lite"/>
    </source>
</evidence>
<organism evidence="5 6">
    <name type="scientific">Monascus purpureus</name>
    <name type="common">Red mold</name>
    <name type="synonym">Monascus anka</name>
    <dbReference type="NCBI Taxonomy" id="5098"/>
    <lineage>
        <taxon>Eukaryota</taxon>
        <taxon>Fungi</taxon>
        <taxon>Dikarya</taxon>
        <taxon>Ascomycota</taxon>
        <taxon>Pezizomycotina</taxon>
        <taxon>Eurotiomycetes</taxon>
        <taxon>Eurotiomycetidae</taxon>
        <taxon>Eurotiales</taxon>
        <taxon>Aspergillaceae</taxon>
        <taxon>Monascus</taxon>
    </lineage>
</organism>
<evidence type="ECO:0000256" key="1">
    <source>
        <dbReference type="ARBA" id="ARBA00004906"/>
    </source>
</evidence>
<dbReference type="AlphaFoldDB" id="A0A507R3H1"/>
<dbReference type="Pfam" id="PF12014">
    <property type="entry name" value="Cyclin_D1_bind"/>
    <property type="match status" value="1"/>
</dbReference>
<dbReference type="GO" id="GO:0016567">
    <property type="term" value="P:protein ubiquitination"/>
    <property type="evidence" value="ECO:0007669"/>
    <property type="project" value="UniProtKB-UniPathway"/>
</dbReference>
<dbReference type="Pfam" id="PF12937">
    <property type="entry name" value="F-box-like"/>
    <property type="match status" value="1"/>
</dbReference>
<dbReference type="EMBL" id="VIFY01000011">
    <property type="protein sequence ID" value="TQB76248.1"/>
    <property type="molecule type" value="Genomic_DNA"/>
</dbReference>
<keyword evidence="6" id="KW-1185">Reference proteome</keyword>
<evidence type="ECO:0000256" key="2">
    <source>
        <dbReference type="ARBA" id="ARBA00022786"/>
    </source>
</evidence>
<evidence type="ECO:0000313" key="5">
    <source>
        <dbReference type="EMBL" id="TQB76248.1"/>
    </source>
</evidence>